<name>A0ABY4G0I1_9BACT</name>
<evidence type="ECO:0000313" key="1">
    <source>
        <dbReference type="EMBL" id="UOQ64350.1"/>
    </source>
</evidence>
<protein>
    <submittedName>
        <fullName evidence="1">DUF5691 domain-containing protein</fullName>
    </submittedName>
</protein>
<sequence length="543" mass="59832">MTTSHSQASWPQLLRVALLGTRQSGEPVPAVLATADTATSEDREQQVLLAAGALALMRRAGHQLPTATVATPAPAPPDPLPPLGPLGTACLQRLMVDELFVDLLPDYLRQVAAVGRRVPDSLLAHLLRHAKQSVETAAVLEPVAGTRGRWLASLNPEWKSLLAPPDTDAPDLQRWETGTLSERRAWLRSRFRQDADATRALLLVALPTEPAKAQEAFLEILADYLHPDTEPVLETLLRARGQEVRRQAAALLVQLPGAALVERLWARAKPLLAVKRGLLGLGKTTLDVTLPPTWDKSWLADGIEEKNDQYAYYSGTGNRATPLGPSAIRLGNMLALLPPSRWTTHLGVSAEELLAAALASEWVVPLLPCWAISTLTHQDADFAAAFLKLWLHQRPTLQKAHADRNIDWAALTELLPVATRQELLLKPILLRVRRQEPNWTDDLLQLPTPWPRELTTEVLQSLSAKLTNSATLERFHTDLFQLSYFISQHLAPALNPTDAPLVETTLLALPEVHSTFQNSVHNMLETLRFRVELAASLAEEARN</sequence>
<reference evidence="1" key="1">
    <citation type="submission" date="2022-04" db="EMBL/GenBank/DDBJ databases">
        <title>Hymenobacter sp. isolated from the air.</title>
        <authorList>
            <person name="Won M."/>
            <person name="Lee C.-M."/>
            <person name="Woen H.-Y."/>
            <person name="Kwon S.-W."/>
        </authorList>
    </citation>
    <scope>NUCLEOTIDE SEQUENCE</scope>
    <source>
        <strain evidence="1">5420S-77</strain>
    </source>
</reference>
<dbReference type="InterPro" id="IPR043746">
    <property type="entry name" value="DUF5691"/>
</dbReference>
<evidence type="ECO:0000313" key="2">
    <source>
        <dbReference type="Proteomes" id="UP000830401"/>
    </source>
</evidence>
<dbReference type="RefSeq" id="WP_245118120.1">
    <property type="nucleotide sequence ID" value="NZ_CP095061.1"/>
</dbReference>
<dbReference type="EMBL" id="CP095061">
    <property type="protein sequence ID" value="UOQ64350.1"/>
    <property type="molecule type" value="Genomic_DNA"/>
</dbReference>
<keyword evidence="2" id="KW-1185">Reference proteome</keyword>
<accession>A0ABY4G0I1</accession>
<proteinExistence type="predicted"/>
<dbReference type="Proteomes" id="UP000830401">
    <property type="component" value="Chromosome"/>
</dbReference>
<dbReference type="Pfam" id="PF18944">
    <property type="entry name" value="DUF5691"/>
    <property type="match status" value="1"/>
</dbReference>
<gene>
    <name evidence="1" type="ORF">MUN86_12180</name>
</gene>
<organism evidence="1 2">
    <name type="scientific">Hymenobacter volaticus</name>
    <dbReference type="NCBI Taxonomy" id="2932254"/>
    <lineage>
        <taxon>Bacteria</taxon>
        <taxon>Pseudomonadati</taxon>
        <taxon>Bacteroidota</taxon>
        <taxon>Cytophagia</taxon>
        <taxon>Cytophagales</taxon>
        <taxon>Hymenobacteraceae</taxon>
        <taxon>Hymenobacter</taxon>
    </lineage>
</organism>